<feature type="transmembrane region" description="Helical" evidence="1">
    <location>
        <begin position="179"/>
        <end position="200"/>
    </location>
</feature>
<dbReference type="Proteomes" id="UP000219901">
    <property type="component" value="Unassembled WGS sequence"/>
</dbReference>
<feature type="transmembrane region" description="Helical" evidence="1">
    <location>
        <begin position="149"/>
        <end position="167"/>
    </location>
</feature>
<name>A0A2A6ZZ75_9FIRM</name>
<evidence type="ECO:0000313" key="3">
    <source>
        <dbReference type="Proteomes" id="UP000219901"/>
    </source>
</evidence>
<comment type="caution">
    <text evidence="2">The sequence shown here is derived from an EMBL/GenBank/DDBJ whole genome shotgun (WGS) entry which is preliminary data.</text>
</comment>
<feature type="transmembrane region" description="Helical" evidence="1">
    <location>
        <begin position="92"/>
        <end position="109"/>
    </location>
</feature>
<protein>
    <recommendedName>
        <fullName evidence="4">O-antigen ligase domain-containing protein</fullName>
    </recommendedName>
</protein>
<organism evidence="2 3">
    <name type="scientific">Faecalibacterium prausnitzii</name>
    <dbReference type="NCBI Taxonomy" id="853"/>
    <lineage>
        <taxon>Bacteria</taxon>
        <taxon>Bacillati</taxon>
        <taxon>Bacillota</taxon>
        <taxon>Clostridia</taxon>
        <taxon>Eubacteriales</taxon>
        <taxon>Oscillospiraceae</taxon>
        <taxon>Faecalibacterium</taxon>
    </lineage>
</organism>
<dbReference type="AlphaFoldDB" id="A0A2A6ZZ75"/>
<feature type="transmembrane region" description="Helical" evidence="1">
    <location>
        <begin position="249"/>
        <end position="265"/>
    </location>
</feature>
<keyword evidence="1" id="KW-1133">Transmembrane helix</keyword>
<accession>A0A2A6ZZ75</accession>
<proteinExistence type="predicted"/>
<feature type="transmembrane region" description="Helical" evidence="1">
    <location>
        <begin position="41"/>
        <end position="58"/>
    </location>
</feature>
<feature type="transmembrane region" description="Helical" evidence="1">
    <location>
        <begin position="121"/>
        <end position="143"/>
    </location>
</feature>
<evidence type="ECO:0000256" key="1">
    <source>
        <dbReference type="SAM" id="Phobius"/>
    </source>
</evidence>
<gene>
    <name evidence="2" type="ORF">CGS55_10235</name>
</gene>
<dbReference type="RefSeq" id="WP_097783458.1">
    <property type="nucleotide sequence ID" value="NZ_NMTV01000060.1"/>
</dbReference>
<feature type="transmembrane region" description="Helical" evidence="1">
    <location>
        <begin position="374"/>
        <end position="402"/>
    </location>
</feature>
<keyword evidence="1" id="KW-0812">Transmembrane</keyword>
<feature type="transmembrane region" description="Helical" evidence="1">
    <location>
        <begin position="341"/>
        <end position="362"/>
    </location>
</feature>
<dbReference type="EMBL" id="NMTV01000060">
    <property type="protein sequence ID" value="PDX72082.1"/>
    <property type="molecule type" value="Genomic_DNA"/>
</dbReference>
<feature type="transmembrane region" description="Helical" evidence="1">
    <location>
        <begin position="206"/>
        <end position="237"/>
    </location>
</feature>
<sequence length="415" mass="46344">MPKKILRPKLDEIVSNMWCLYGIFMVVYCSGHYHMVTSSSVALYMMLPFACVSLLMYVRQNGLKLPKHSGLFLLFCIFTAAVSMLANFPSETIYSLVSVIVLFFTAFAISEQIEWNRFQKIYGDVMLVISVISLVLYLAVNVAKIQIPFSHECFIGTESYTGNYIFAYRTIYSIRNQGLFWEPGLFAAYLILALVLHILYESKISIVRVIVITFTIFTTQSSAGIILLIIVVLLLILRNSGEMGKIKQGMIVCLGTGICFLGLSQNEYLSAKWLGGIQGAIDKISGQSVNVVSRQNSPLINLKIFSNYPIFGAGYQNATNIYVNLRNSLGTVDSQTSTTTYHLAAIGIAGIVFSIVVLIGILHLKKFNLASRILLLVLFFSLINVEPYSGLLIYYILLFYLVKQFDIPTISLNEG</sequence>
<keyword evidence="1" id="KW-0472">Membrane</keyword>
<evidence type="ECO:0008006" key="4">
    <source>
        <dbReference type="Google" id="ProtNLM"/>
    </source>
</evidence>
<evidence type="ECO:0000313" key="2">
    <source>
        <dbReference type="EMBL" id="PDX72082.1"/>
    </source>
</evidence>
<feature type="transmembrane region" description="Helical" evidence="1">
    <location>
        <begin position="12"/>
        <end position="35"/>
    </location>
</feature>
<feature type="transmembrane region" description="Helical" evidence="1">
    <location>
        <begin position="70"/>
        <end position="86"/>
    </location>
</feature>
<reference evidence="2 3" key="1">
    <citation type="journal article" date="2017" name="Front. Microbiol.">
        <title>New Insights into the Diversity of the Genus Faecalibacterium.</title>
        <authorList>
            <person name="Benevides L."/>
            <person name="Burman S."/>
            <person name="Martin R."/>
            <person name="Robert V."/>
            <person name="Thomas M."/>
            <person name="Miquel S."/>
            <person name="Chain F."/>
            <person name="Sokol H."/>
            <person name="Bermudez-Humaran L.G."/>
            <person name="Morrison M."/>
            <person name="Langella P."/>
            <person name="Azevedo V.A."/>
            <person name="Chatel J.M."/>
            <person name="Soares S."/>
        </authorList>
    </citation>
    <scope>NUCLEOTIDE SEQUENCE [LARGE SCALE GENOMIC DNA]</scope>
    <source>
        <strain evidence="2 3">CNCM I 4546</strain>
    </source>
</reference>